<sequence length="374" mass="41691">MEVAVIGGGIVGLFTAYYLLKEGANVTIYEKAFLGNGSVHAAGLIEPYRFDKINSVAMIRKMLKYKKLGVTDIKSVNTSWLFALLAELERPAPSEAWEIMRSMASFSLREYKNLAEEKNDFDYEESGLLELYYDKNALEKAIEEEKQSPFKPKFEVIDVKNFAGGVYFPELSKVDTFKFIDRITREIAKAKVIIKEVGRVTSNGVIDGGEKYDRVVLASGISLRKFGLPVMAFKGYGYRVKGNINIGVNYPFVLAEYGVAVAKNTDNIKITGGFDADFSDDSSRAEFFLSMASKVVDINYVYDLTMGYRPCSPDGFPIIGQYDSLVFSTGACRLGWSFAPAMGKMTSDMVLGRVSSYGYLSRYISGRNLRVDSR</sequence>
<dbReference type="GO" id="GO:0005737">
    <property type="term" value="C:cytoplasm"/>
    <property type="evidence" value="ECO:0007669"/>
    <property type="project" value="TreeGrafter"/>
</dbReference>
<dbReference type="InterPro" id="IPR006076">
    <property type="entry name" value="FAD-dep_OxRdtase"/>
</dbReference>
<feature type="domain" description="FAD dependent oxidoreductase" evidence="5">
    <location>
        <begin position="3"/>
        <end position="349"/>
    </location>
</feature>
<evidence type="ECO:0000256" key="1">
    <source>
        <dbReference type="ARBA" id="ARBA00001974"/>
    </source>
</evidence>
<gene>
    <name evidence="6" type="ORF">D1868_05665</name>
</gene>
<keyword evidence="7" id="KW-1185">Reference proteome</keyword>
<evidence type="ECO:0000256" key="2">
    <source>
        <dbReference type="ARBA" id="ARBA00009410"/>
    </source>
</evidence>
<keyword evidence="4" id="KW-0560">Oxidoreductase</keyword>
<dbReference type="EMBL" id="CP045483">
    <property type="protein sequence ID" value="QGR19523.1"/>
    <property type="molecule type" value="Genomic_DNA"/>
</dbReference>
<dbReference type="PANTHER" id="PTHR13847">
    <property type="entry name" value="SARCOSINE DEHYDROGENASE-RELATED"/>
    <property type="match status" value="1"/>
</dbReference>
<dbReference type="SUPFAM" id="SSF51971">
    <property type="entry name" value="Nucleotide-binding domain"/>
    <property type="match status" value="1"/>
</dbReference>
<keyword evidence="3" id="KW-0285">Flavoprotein</keyword>
<protein>
    <submittedName>
        <fullName evidence="6">FAD-dependent oxidoreductase</fullName>
    </submittedName>
</protein>
<comment type="cofactor">
    <cofactor evidence="1">
        <name>FAD</name>
        <dbReference type="ChEBI" id="CHEBI:57692"/>
    </cofactor>
</comment>
<reference evidence="6 7" key="1">
    <citation type="submission" date="2019-10" db="EMBL/GenBank/DDBJ databases">
        <title>Genome Sequences from Six Type Strain Members of the Archaeal Family Sulfolobaceae: Acidianus ambivalens, Acidianus infernus, Metallosphaera prunae, Stygiolobus azoricus, Sulfolobus metallicus, and Sulfurisphaera ohwakuensis.</title>
        <authorList>
            <person name="Counts J.A."/>
            <person name="Kelly R.M."/>
        </authorList>
    </citation>
    <scope>NUCLEOTIDE SEQUENCE [LARGE SCALE GENOMIC DNA]</scope>
    <source>
        <strain evidence="6 7">FC6</strain>
    </source>
</reference>
<evidence type="ECO:0000259" key="5">
    <source>
        <dbReference type="Pfam" id="PF01266"/>
    </source>
</evidence>
<dbReference type="OrthoDB" id="168391at2157"/>
<dbReference type="PANTHER" id="PTHR13847:SF286">
    <property type="entry name" value="D-AMINO ACID DEHYDROGENASE"/>
    <property type="match status" value="1"/>
</dbReference>
<organism evidence="6 7">
    <name type="scientific">Stygiolobus azoricus</name>
    <dbReference type="NCBI Taxonomy" id="41675"/>
    <lineage>
        <taxon>Archaea</taxon>
        <taxon>Thermoproteota</taxon>
        <taxon>Thermoprotei</taxon>
        <taxon>Sulfolobales</taxon>
        <taxon>Sulfolobaceae</taxon>
        <taxon>Stygiolobus</taxon>
    </lineage>
</organism>
<name>A0A650CP27_9CREN</name>
<dbReference type="AlphaFoldDB" id="A0A650CP27"/>
<dbReference type="Gene3D" id="3.50.50.60">
    <property type="entry name" value="FAD/NAD(P)-binding domain"/>
    <property type="match status" value="2"/>
</dbReference>
<dbReference type="Proteomes" id="UP000423396">
    <property type="component" value="Chromosome"/>
</dbReference>
<dbReference type="GeneID" id="42798537"/>
<dbReference type="Gene3D" id="3.30.9.10">
    <property type="entry name" value="D-Amino Acid Oxidase, subunit A, domain 2"/>
    <property type="match status" value="1"/>
</dbReference>
<dbReference type="Pfam" id="PF01266">
    <property type="entry name" value="DAO"/>
    <property type="match status" value="1"/>
</dbReference>
<dbReference type="KEGG" id="sazo:D1868_05665"/>
<dbReference type="RefSeq" id="WP_156006379.1">
    <property type="nucleotide sequence ID" value="NZ_CP045483.1"/>
</dbReference>
<evidence type="ECO:0000313" key="6">
    <source>
        <dbReference type="EMBL" id="QGR19523.1"/>
    </source>
</evidence>
<evidence type="ECO:0000256" key="4">
    <source>
        <dbReference type="ARBA" id="ARBA00023002"/>
    </source>
</evidence>
<evidence type="ECO:0000256" key="3">
    <source>
        <dbReference type="ARBA" id="ARBA00022630"/>
    </source>
</evidence>
<dbReference type="InterPro" id="IPR036188">
    <property type="entry name" value="FAD/NAD-bd_sf"/>
</dbReference>
<proteinExistence type="inferred from homology"/>
<dbReference type="GO" id="GO:0016491">
    <property type="term" value="F:oxidoreductase activity"/>
    <property type="evidence" value="ECO:0007669"/>
    <property type="project" value="UniProtKB-KW"/>
</dbReference>
<evidence type="ECO:0000313" key="7">
    <source>
        <dbReference type="Proteomes" id="UP000423396"/>
    </source>
</evidence>
<comment type="similarity">
    <text evidence="2">Belongs to the DadA oxidoreductase family.</text>
</comment>
<accession>A0A650CP27</accession>